<accession>A0ABY1PUC9</accession>
<keyword evidence="3" id="KW-1185">Reference proteome</keyword>
<feature type="domain" description="Flavoprotein" evidence="1">
    <location>
        <begin position="4"/>
        <end position="174"/>
    </location>
</feature>
<evidence type="ECO:0000313" key="3">
    <source>
        <dbReference type="Proteomes" id="UP001158067"/>
    </source>
</evidence>
<dbReference type="Pfam" id="PF02441">
    <property type="entry name" value="Flavoprotein"/>
    <property type="match status" value="1"/>
</dbReference>
<dbReference type="Gene3D" id="3.40.50.1950">
    <property type="entry name" value="Flavin prenyltransferase-like"/>
    <property type="match status" value="1"/>
</dbReference>
<organism evidence="2 3">
    <name type="scientific">Neorhodopirellula lusitana</name>
    <dbReference type="NCBI Taxonomy" id="445327"/>
    <lineage>
        <taxon>Bacteria</taxon>
        <taxon>Pseudomonadati</taxon>
        <taxon>Planctomycetota</taxon>
        <taxon>Planctomycetia</taxon>
        <taxon>Pirellulales</taxon>
        <taxon>Pirellulaceae</taxon>
        <taxon>Neorhodopirellula</taxon>
    </lineage>
</organism>
<dbReference type="PANTHER" id="PTHR14359">
    <property type="entry name" value="HOMO-OLIGOMERIC FLAVIN CONTAINING CYS DECARBOXYLASE FAMILY"/>
    <property type="match status" value="1"/>
</dbReference>
<gene>
    <name evidence="2" type="ORF">SAMN06265222_102427</name>
</gene>
<name>A0ABY1PUC9_9BACT</name>
<comment type="caution">
    <text evidence="2">The sequence shown here is derived from an EMBL/GenBank/DDBJ whole genome shotgun (WGS) entry which is preliminary data.</text>
</comment>
<dbReference type="EMBL" id="FXUG01000002">
    <property type="protein sequence ID" value="SMP48425.1"/>
    <property type="molecule type" value="Genomic_DNA"/>
</dbReference>
<dbReference type="PANTHER" id="PTHR14359:SF6">
    <property type="entry name" value="PHOSPHOPANTOTHENOYLCYSTEINE DECARBOXYLASE"/>
    <property type="match status" value="1"/>
</dbReference>
<dbReference type="RefSeq" id="WP_283431736.1">
    <property type="nucleotide sequence ID" value="NZ_FXUG01000002.1"/>
</dbReference>
<evidence type="ECO:0000313" key="2">
    <source>
        <dbReference type="EMBL" id="SMP48425.1"/>
    </source>
</evidence>
<proteinExistence type="predicted"/>
<protein>
    <submittedName>
        <fullName evidence="2">Flavoprotein</fullName>
    </submittedName>
</protein>
<dbReference type="Proteomes" id="UP001158067">
    <property type="component" value="Unassembled WGS sequence"/>
</dbReference>
<evidence type="ECO:0000259" key="1">
    <source>
        <dbReference type="Pfam" id="PF02441"/>
    </source>
</evidence>
<reference evidence="2 3" key="1">
    <citation type="submission" date="2017-05" db="EMBL/GenBank/DDBJ databases">
        <authorList>
            <person name="Varghese N."/>
            <person name="Submissions S."/>
        </authorList>
    </citation>
    <scope>NUCLEOTIDE SEQUENCE [LARGE SCALE GENOMIC DNA]</scope>
    <source>
        <strain evidence="2 3">DSM 25457</strain>
    </source>
</reference>
<dbReference type="InterPro" id="IPR003382">
    <property type="entry name" value="Flavoprotein"/>
</dbReference>
<sequence>MAQKRILLGIAGGIAAYKAADLCSKLAQAGHQVQVVMTSGATQFIGEATLAALSGRPVAMESFDSRFPLGPHIELAKEIDAFVVAPATASVLARFANGVADDLLSTLYLQNTASVLLAPAMSDPMWSKPSVRRNVATLVEDGCQIVGPEKGWLSCRVQGIGRMSEPAKILAAVTEILGQS</sequence>
<dbReference type="SUPFAM" id="SSF52507">
    <property type="entry name" value="Homo-oligomeric flavin-containing Cys decarboxylases, HFCD"/>
    <property type="match status" value="1"/>
</dbReference>
<dbReference type="InterPro" id="IPR036551">
    <property type="entry name" value="Flavin_trans-like"/>
</dbReference>